<keyword evidence="6 8" id="KW-1133">Transmembrane helix</keyword>
<name>A0ABW3QIX9_9BACT</name>
<feature type="transmembrane region" description="Helical" evidence="8">
    <location>
        <begin position="6"/>
        <end position="27"/>
    </location>
</feature>
<evidence type="ECO:0000313" key="10">
    <source>
        <dbReference type="Proteomes" id="UP001597116"/>
    </source>
</evidence>
<dbReference type="Pfam" id="PF07168">
    <property type="entry name" value="Ureide_permease"/>
    <property type="match status" value="2"/>
</dbReference>
<protein>
    <submittedName>
        <fullName evidence="9">GRP family sugar transporter</fullName>
    </submittedName>
</protein>
<evidence type="ECO:0000256" key="2">
    <source>
        <dbReference type="ARBA" id="ARBA00022448"/>
    </source>
</evidence>
<feature type="transmembrane region" description="Helical" evidence="8">
    <location>
        <begin position="137"/>
        <end position="156"/>
    </location>
</feature>
<evidence type="ECO:0000256" key="1">
    <source>
        <dbReference type="ARBA" id="ARBA00004141"/>
    </source>
</evidence>
<dbReference type="InterPro" id="IPR009834">
    <property type="entry name" value="Ureide_permease"/>
</dbReference>
<keyword evidence="3 8" id="KW-0812">Transmembrane</keyword>
<dbReference type="RefSeq" id="WP_265992420.1">
    <property type="nucleotide sequence ID" value="NZ_CP110973.1"/>
</dbReference>
<feature type="transmembrane region" description="Helical" evidence="8">
    <location>
        <begin position="79"/>
        <end position="98"/>
    </location>
</feature>
<dbReference type="PANTHER" id="PTHR31081">
    <property type="entry name" value="UREIDE PERMEASE 1-RELATED-RELATED"/>
    <property type="match status" value="1"/>
</dbReference>
<evidence type="ECO:0000256" key="4">
    <source>
        <dbReference type="ARBA" id="ARBA00022741"/>
    </source>
</evidence>
<feature type="transmembrane region" description="Helical" evidence="8">
    <location>
        <begin position="251"/>
        <end position="272"/>
    </location>
</feature>
<feature type="transmembrane region" description="Helical" evidence="8">
    <location>
        <begin position="105"/>
        <end position="125"/>
    </location>
</feature>
<keyword evidence="10" id="KW-1185">Reference proteome</keyword>
<dbReference type="Proteomes" id="UP001597116">
    <property type="component" value="Unassembled WGS sequence"/>
</dbReference>
<feature type="transmembrane region" description="Helical" evidence="8">
    <location>
        <begin position="168"/>
        <end position="187"/>
    </location>
</feature>
<dbReference type="EMBL" id="JBHTLP010000008">
    <property type="protein sequence ID" value="MFD1141914.1"/>
    <property type="molecule type" value="Genomic_DNA"/>
</dbReference>
<comment type="caution">
    <text evidence="9">The sequence shown here is derived from an EMBL/GenBank/DDBJ whole genome shotgun (WGS) entry which is preliminary data.</text>
</comment>
<evidence type="ECO:0000256" key="6">
    <source>
        <dbReference type="ARBA" id="ARBA00022989"/>
    </source>
</evidence>
<feature type="transmembrane region" description="Helical" evidence="8">
    <location>
        <begin position="311"/>
        <end position="330"/>
    </location>
</feature>
<evidence type="ECO:0000256" key="5">
    <source>
        <dbReference type="ARBA" id="ARBA00022840"/>
    </source>
</evidence>
<sequence>MFIIPTYTLAVLFCFITMLCWGSWANTQKLAAGHWRFELFYWDYVLGISLLALLSAFTLGSSGSGGRPFLADVAQADQANVLLAILGGIVFNAANILLGAATAIAGMAVAFPVGIGLALVIGVVVNYLDAPVGNATILFGGVALIVVAILLNANAYRKSVDKAAGVSTKGLALAIVSGCLMGLFYKYVAQSMFPDFNTPEPGKLSPYTAVVFFSVGVLVSNLLFNTLLMLRPFVGKPVSYADYFRGGLRNHLMGILGGMIWCIGFAFSIIASDQAGPAISYGLGQGATVVAAIWGIYVWREFRNAPKSTYRILNVMLLCYVVGLSLLIIAR</sequence>
<reference evidence="10" key="1">
    <citation type="journal article" date="2019" name="Int. J. Syst. Evol. Microbiol.">
        <title>The Global Catalogue of Microorganisms (GCM) 10K type strain sequencing project: providing services to taxonomists for standard genome sequencing and annotation.</title>
        <authorList>
            <consortium name="The Broad Institute Genomics Platform"/>
            <consortium name="The Broad Institute Genome Sequencing Center for Infectious Disease"/>
            <person name="Wu L."/>
            <person name="Ma J."/>
        </authorList>
    </citation>
    <scope>NUCLEOTIDE SEQUENCE [LARGE SCALE GENOMIC DNA]</scope>
    <source>
        <strain evidence="10">CCUG 55608</strain>
    </source>
</reference>
<gene>
    <name evidence="9" type="ORF">ACFQ4C_12375</name>
</gene>
<feature type="transmembrane region" description="Helical" evidence="8">
    <location>
        <begin position="278"/>
        <end position="299"/>
    </location>
</feature>
<organism evidence="9 10">
    <name type="scientific">Larkinella insperata</name>
    <dbReference type="NCBI Taxonomy" id="332158"/>
    <lineage>
        <taxon>Bacteria</taxon>
        <taxon>Pseudomonadati</taxon>
        <taxon>Bacteroidota</taxon>
        <taxon>Cytophagia</taxon>
        <taxon>Cytophagales</taxon>
        <taxon>Spirosomataceae</taxon>
        <taxon>Larkinella</taxon>
    </lineage>
</organism>
<evidence type="ECO:0000256" key="3">
    <source>
        <dbReference type="ARBA" id="ARBA00022692"/>
    </source>
</evidence>
<keyword evidence="9" id="KW-0762">Sugar transport</keyword>
<comment type="subcellular location">
    <subcellularLocation>
        <location evidence="1">Membrane</location>
        <topology evidence="1">Multi-pass membrane protein</topology>
    </subcellularLocation>
</comment>
<keyword evidence="4" id="KW-0547">Nucleotide-binding</keyword>
<accession>A0ABW3QIX9</accession>
<keyword evidence="2" id="KW-0813">Transport</keyword>
<evidence type="ECO:0000256" key="7">
    <source>
        <dbReference type="ARBA" id="ARBA00023136"/>
    </source>
</evidence>
<evidence type="ECO:0000256" key="8">
    <source>
        <dbReference type="SAM" id="Phobius"/>
    </source>
</evidence>
<feature type="transmembrane region" description="Helical" evidence="8">
    <location>
        <begin position="207"/>
        <end position="230"/>
    </location>
</feature>
<evidence type="ECO:0000313" key="9">
    <source>
        <dbReference type="EMBL" id="MFD1141914.1"/>
    </source>
</evidence>
<dbReference type="InterPro" id="IPR030189">
    <property type="entry name" value="UPS_plant"/>
</dbReference>
<keyword evidence="7 8" id="KW-0472">Membrane</keyword>
<feature type="transmembrane region" description="Helical" evidence="8">
    <location>
        <begin position="39"/>
        <end position="59"/>
    </location>
</feature>
<proteinExistence type="predicted"/>
<keyword evidence="5" id="KW-0067">ATP-binding</keyword>